<gene>
    <name evidence="1" type="ORF">KL86DES1_20472</name>
</gene>
<dbReference type="EMBL" id="FMJC01000002">
    <property type="protein sequence ID" value="SCM72224.1"/>
    <property type="molecule type" value="Genomic_DNA"/>
</dbReference>
<evidence type="ECO:0000313" key="1">
    <source>
        <dbReference type="EMBL" id="SCM72224.1"/>
    </source>
</evidence>
<dbReference type="AlphaFoldDB" id="A0A212L3R9"/>
<proteinExistence type="predicted"/>
<accession>A0A212L3R9</accession>
<sequence length="59" mass="6951">MRHLFFYPIFDKRYLHFVAECSRETQVSGFVSSRSEKGKQACLTVRINGYFRAQIIFGN</sequence>
<protein>
    <submittedName>
        <fullName evidence="1">Uncharacterized protein</fullName>
    </submittedName>
</protein>
<organism evidence="1">
    <name type="scientific">uncultured Desulfovibrio sp</name>
    <dbReference type="NCBI Taxonomy" id="167968"/>
    <lineage>
        <taxon>Bacteria</taxon>
        <taxon>Pseudomonadati</taxon>
        <taxon>Thermodesulfobacteriota</taxon>
        <taxon>Desulfovibrionia</taxon>
        <taxon>Desulfovibrionales</taxon>
        <taxon>Desulfovibrionaceae</taxon>
        <taxon>Desulfovibrio</taxon>
        <taxon>environmental samples</taxon>
    </lineage>
</organism>
<reference evidence="1" key="1">
    <citation type="submission" date="2016-08" db="EMBL/GenBank/DDBJ databases">
        <authorList>
            <person name="Seilhamer J.J."/>
        </authorList>
    </citation>
    <scope>NUCLEOTIDE SEQUENCE</scope>
    <source>
        <strain evidence="1">86-1</strain>
    </source>
</reference>
<name>A0A212L3R9_9BACT</name>